<dbReference type="Proteomes" id="UP000584587">
    <property type="component" value="Unassembled WGS sequence"/>
</dbReference>
<dbReference type="RefSeq" id="WP_168104930.1">
    <property type="nucleotide sequence ID" value="NZ_CP051215.1"/>
</dbReference>
<dbReference type="EMBL" id="JAAVVK010000001">
    <property type="protein sequence ID" value="NKE38459.1"/>
    <property type="molecule type" value="Genomic_DNA"/>
</dbReference>
<gene>
    <name evidence="1" type="ORF">HER12_01670</name>
</gene>
<proteinExistence type="predicted"/>
<accession>A0A846U1S2</accession>
<name>A0A846U1S2_9MOLU</name>
<organism evidence="1 2">
    <name type="scientific">Spiroplasma platyhelix PALS-1</name>
    <dbReference type="NCBI Taxonomy" id="1276218"/>
    <lineage>
        <taxon>Bacteria</taxon>
        <taxon>Bacillati</taxon>
        <taxon>Mycoplasmatota</taxon>
        <taxon>Mollicutes</taxon>
        <taxon>Entomoplasmatales</taxon>
        <taxon>Spiroplasmataceae</taxon>
        <taxon>Spiroplasma</taxon>
    </lineage>
</organism>
<sequence length="51" mass="5794">MGNETKKSDTFVTYATLEQLNAEARVRANNDQIVINTINVLEDRIKALENK</sequence>
<comment type="caution">
    <text evidence="1">The sequence shown here is derived from an EMBL/GenBank/DDBJ whole genome shotgun (WGS) entry which is preliminary data.</text>
</comment>
<keyword evidence="2" id="KW-1185">Reference proteome</keyword>
<dbReference type="AlphaFoldDB" id="A0A846U1S2"/>
<reference evidence="1 2" key="1">
    <citation type="submission" date="2020-04" db="EMBL/GenBank/DDBJ databases">
        <title>Complete genome sequence of Spiroplasma platyhelix ATCC 51748, an insect isolate.</title>
        <authorList>
            <person name="Green E.A."/>
            <person name="Klassen J.L."/>
        </authorList>
    </citation>
    <scope>NUCLEOTIDE SEQUENCE [LARGE SCALE GENOMIC DNA]</scope>
    <source>
        <strain evidence="1 2">PALS-1</strain>
    </source>
</reference>
<protein>
    <submittedName>
        <fullName evidence="1">Uncharacterized protein</fullName>
    </submittedName>
</protein>
<evidence type="ECO:0000313" key="2">
    <source>
        <dbReference type="Proteomes" id="UP000584587"/>
    </source>
</evidence>
<evidence type="ECO:0000313" key="1">
    <source>
        <dbReference type="EMBL" id="NKE38459.1"/>
    </source>
</evidence>